<sequence length="487" mass="56245">MQNPESKPKSSPFGNLPPEIQTCIFEFTRPRDLRNLAKCSKWLYNGAFHYRFRAIILNSDPGSSVYQIFRPIPSFLLQDGLLSSVTRQRIRAIRFEPSRSWRDSASNVCTRSHGRMLRPDNVLTRIRKSLEALAHFPALQKLYISYEIPCVAENNVFLAIMNAITEYGYNFHERLKVLQFEVTKTFEGYTLGRYNDENADQIYEIMFSSLSISNRIFLGYKVPDEEIRGLVRARTPKFPHLRCAEFMVNGIPSPFTETETHVFKRSEFYFIAAQSTPLLEKLVFHTMARDGMTTDYKFFDNQHPKEQKPWWEITPEEQEKINNPPPRIHLMSDFTSLETIVLERDKLSELGNLVNNFPNLTILEIVISEICSCKYYISPDAYEAIVGLKRLTRATLPWPRMVDGPLHPDILGETAVRWKINGMRNLEVVTYRGVRLVVPHDLGHGNPSHSWDNVEANIALVPNEAEPYGIEQVGYGDVNPHEYMDAF</sequence>
<reference evidence="1 2" key="1">
    <citation type="submission" date="2019-10" db="EMBL/GenBank/DDBJ databases">
        <authorList>
            <person name="Palmer J.M."/>
        </authorList>
    </citation>
    <scope>NUCLEOTIDE SEQUENCE [LARGE SCALE GENOMIC DNA]</scope>
    <source>
        <strain evidence="1 2">TWF506</strain>
    </source>
</reference>
<dbReference type="CDD" id="cd09917">
    <property type="entry name" value="F-box_SF"/>
    <property type="match status" value="1"/>
</dbReference>
<dbReference type="SUPFAM" id="SSF81383">
    <property type="entry name" value="F-box domain"/>
    <property type="match status" value="1"/>
</dbReference>
<keyword evidence="2" id="KW-1185">Reference proteome</keyword>
<organism evidence="1 2">
    <name type="scientific">Arthrobotrys conoides</name>
    <dbReference type="NCBI Taxonomy" id="74498"/>
    <lineage>
        <taxon>Eukaryota</taxon>
        <taxon>Fungi</taxon>
        <taxon>Dikarya</taxon>
        <taxon>Ascomycota</taxon>
        <taxon>Pezizomycotina</taxon>
        <taxon>Orbiliomycetes</taxon>
        <taxon>Orbiliales</taxon>
        <taxon>Orbiliaceae</taxon>
        <taxon>Arthrobotrys</taxon>
    </lineage>
</organism>
<evidence type="ECO:0000313" key="2">
    <source>
        <dbReference type="Proteomes" id="UP001307849"/>
    </source>
</evidence>
<dbReference type="AlphaFoldDB" id="A0AAN8RWH8"/>
<accession>A0AAN8RWH8</accession>
<dbReference type="InterPro" id="IPR036047">
    <property type="entry name" value="F-box-like_dom_sf"/>
</dbReference>
<evidence type="ECO:0000313" key="1">
    <source>
        <dbReference type="EMBL" id="KAK6510854.1"/>
    </source>
</evidence>
<protein>
    <recommendedName>
        <fullName evidence="3">F-box domain-containing protein</fullName>
    </recommendedName>
</protein>
<name>A0AAN8RWH8_9PEZI</name>
<proteinExistence type="predicted"/>
<gene>
    <name evidence="1" type="ORF">TWF506_009949</name>
</gene>
<comment type="caution">
    <text evidence="1">The sequence shown here is derived from an EMBL/GenBank/DDBJ whole genome shotgun (WGS) entry which is preliminary data.</text>
</comment>
<evidence type="ECO:0008006" key="3">
    <source>
        <dbReference type="Google" id="ProtNLM"/>
    </source>
</evidence>
<dbReference type="EMBL" id="JAVHJM010000007">
    <property type="protein sequence ID" value="KAK6510854.1"/>
    <property type="molecule type" value="Genomic_DNA"/>
</dbReference>
<dbReference type="Proteomes" id="UP001307849">
    <property type="component" value="Unassembled WGS sequence"/>
</dbReference>